<dbReference type="InterPro" id="IPR019410">
    <property type="entry name" value="Methyltransf_16"/>
</dbReference>
<dbReference type="PANTHER" id="PTHR23108">
    <property type="entry name" value="METHYLTRANSFERASE-RELATED"/>
    <property type="match status" value="1"/>
</dbReference>
<name>A0AAD5ZHR6_9POAL</name>
<accession>A0AAD5ZHR6</accession>
<dbReference type="AlphaFoldDB" id="A0AAD5ZHR6"/>
<dbReference type="InterPro" id="IPR029063">
    <property type="entry name" value="SAM-dependent_MTases_sf"/>
</dbReference>
<keyword evidence="2" id="KW-1185">Reference proteome</keyword>
<organism evidence="1 2">
    <name type="scientific">Rhynchospora tenuis</name>
    <dbReference type="NCBI Taxonomy" id="198213"/>
    <lineage>
        <taxon>Eukaryota</taxon>
        <taxon>Viridiplantae</taxon>
        <taxon>Streptophyta</taxon>
        <taxon>Embryophyta</taxon>
        <taxon>Tracheophyta</taxon>
        <taxon>Spermatophyta</taxon>
        <taxon>Magnoliopsida</taxon>
        <taxon>Liliopsida</taxon>
        <taxon>Poales</taxon>
        <taxon>Cyperaceae</taxon>
        <taxon>Cyperoideae</taxon>
        <taxon>Rhynchosporeae</taxon>
        <taxon>Rhynchospora</taxon>
    </lineage>
</organism>
<gene>
    <name evidence="1" type="ORF">LUZ61_001823</name>
</gene>
<evidence type="ECO:0000313" key="2">
    <source>
        <dbReference type="Proteomes" id="UP001210211"/>
    </source>
</evidence>
<dbReference type="CDD" id="cd02440">
    <property type="entry name" value="AdoMet_MTases"/>
    <property type="match status" value="1"/>
</dbReference>
<evidence type="ECO:0008006" key="3">
    <source>
        <dbReference type="Google" id="ProtNLM"/>
    </source>
</evidence>
<protein>
    <recommendedName>
        <fullName evidence="3">Protein N-lysine methyltransferase METTL21A</fullName>
    </recommendedName>
</protein>
<dbReference type="GO" id="GO:0008276">
    <property type="term" value="F:protein methyltransferase activity"/>
    <property type="evidence" value="ECO:0007669"/>
    <property type="project" value="InterPro"/>
</dbReference>
<dbReference type="PANTHER" id="PTHR23108:SF3">
    <property type="entry name" value="METHYLTRANSFERASE FAMILY PROTEIN"/>
    <property type="match status" value="1"/>
</dbReference>
<dbReference type="Gene3D" id="3.40.50.150">
    <property type="entry name" value="Vaccinia Virus protein VP39"/>
    <property type="match status" value="1"/>
</dbReference>
<dbReference type="SUPFAM" id="SSF53335">
    <property type="entry name" value="S-adenosyl-L-methionine-dependent methyltransferases"/>
    <property type="match status" value="1"/>
</dbReference>
<dbReference type="GO" id="GO:0005634">
    <property type="term" value="C:nucleus"/>
    <property type="evidence" value="ECO:0007669"/>
    <property type="project" value="TreeGrafter"/>
</dbReference>
<evidence type="ECO:0000313" key="1">
    <source>
        <dbReference type="EMBL" id="KAJ3698118.1"/>
    </source>
</evidence>
<reference evidence="1 2" key="1">
    <citation type="journal article" date="2022" name="Cell">
        <title>Repeat-based holocentromeres influence genome architecture and karyotype evolution.</title>
        <authorList>
            <person name="Hofstatter P.G."/>
            <person name="Thangavel G."/>
            <person name="Lux T."/>
            <person name="Neumann P."/>
            <person name="Vondrak T."/>
            <person name="Novak P."/>
            <person name="Zhang M."/>
            <person name="Costa L."/>
            <person name="Castellani M."/>
            <person name="Scott A."/>
            <person name="Toegelov H."/>
            <person name="Fuchs J."/>
            <person name="Mata-Sucre Y."/>
            <person name="Dias Y."/>
            <person name="Vanzela A.L.L."/>
            <person name="Huettel B."/>
            <person name="Almeida C.C.S."/>
            <person name="Simkova H."/>
            <person name="Souza G."/>
            <person name="Pedrosa-Harand A."/>
            <person name="Macas J."/>
            <person name="Mayer K.F.X."/>
            <person name="Houben A."/>
            <person name="Marques A."/>
        </authorList>
    </citation>
    <scope>NUCLEOTIDE SEQUENCE [LARGE SCALE GENOMIC DNA]</scope>
    <source>
        <strain evidence="1">RhyTen1mFocal</strain>
    </source>
</reference>
<dbReference type="Proteomes" id="UP001210211">
    <property type="component" value="Unassembled WGS sequence"/>
</dbReference>
<dbReference type="InterPro" id="IPR038899">
    <property type="entry name" value="METTL22"/>
</dbReference>
<proteinExistence type="predicted"/>
<comment type="caution">
    <text evidence="1">The sequence shown here is derived from an EMBL/GenBank/DDBJ whole genome shotgun (WGS) entry which is preliminary data.</text>
</comment>
<sequence length="243" mass="27030">MTKEEALKRKGGDDDDDEGIISLDSSFFVDRSYELTEFTFGSNSLQLLCLRSASTDYDLTGQLVWPGAVLMNNYLSNHAEILSGRSVIELGSGIGITGILCSRFCKEVVLTDHNDEVLEIIRKNIELEASKRNQNLPGLTAEKLEWGNQEHIQQILQTRHSGFDILSFQQSSVPHLFDTVQQLLQIKGKGCKFILAYVSRAKTMDTMVVNEAIQHGMRISEVEGTRTTVSGLEGVIFEVALKS</sequence>
<dbReference type="EMBL" id="JAMRDG010000001">
    <property type="protein sequence ID" value="KAJ3698118.1"/>
    <property type="molecule type" value="Genomic_DNA"/>
</dbReference>
<dbReference type="Pfam" id="PF10294">
    <property type="entry name" value="Methyltransf_16"/>
    <property type="match status" value="1"/>
</dbReference>